<dbReference type="PANTHER" id="PTHR37534">
    <property type="entry name" value="TRANSCRIPTIONAL ACTIVATOR PROTEIN UGA3"/>
    <property type="match status" value="1"/>
</dbReference>
<dbReference type="InterPro" id="IPR021858">
    <property type="entry name" value="Fun_TF"/>
</dbReference>
<dbReference type="AlphaFoldDB" id="A0A9P9AL62"/>
<dbReference type="InterPro" id="IPR001138">
    <property type="entry name" value="Zn2Cys6_DnaBD"/>
</dbReference>
<evidence type="ECO:0000259" key="4">
    <source>
        <dbReference type="PROSITE" id="PS50048"/>
    </source>
</evidence>
<dbReference type="GO" id="GO:0005634">
    <property type="term" value="C:nucleus"/>
    <property type="evidence" value="ECO:0007669"/>
    <property type="project" value="UniProtKB-SubCell"/>
</dbReference>
<protein>
    <recommendedName>
        <fullName evidence="4">Zn(2)-C6 fungal-type domain-containing protein</fullName>
    </recommendedName>
</protein>
<keyword evidence="2" id="KW-0539">Nucleus</keyword>
<dbReference type="Gene3D" id="4.10.240.10">
    <property type="entry name" value="Zn(2)-C6 fungal-type DNA-binding domain"/>
    <property type="match status" value="1"/>
</dbReference>
<comment type="caution">
    <text evidence="5">The sequence shown here is derived from an EMBL/GenBank/DDBJ whole genome shotgun (WGS) entry which is preliminary data.</text>
</comment>
<dbReference type="SMART" id="SM00066">
    <property type="entry name" value="GAL4"/>
    <property type="match status" value="1"/>
</dbReference>
<evidence type="ECO:0000313" key="5">
    <source>
        <dbReference type="EMBL" id="KAH6884185.1"/>
    </source>
</evidence>
<dbReference type="GO" id="GO:0000976">
    <property type="term" value="F:transcription cis-regulatory region binding"/>
    <property type="evidence" value="ECO:0007669"/>
    <property type="project" value="TreeGrafter"/>
</dbReference>
<dbReference type="PANTHER" id="PTHR37534:SF11">
    <property type="entry name" value="ZN(II)2CYS6 TRANSCRIPTION FACTOR (EUROFUNG)"/>
    <property type="match status" value="1"/>
</dbReference>
<feature type="region of interest" description="Disordered" evidence="3">
    <location>
        <begin position="54"/>
        <end position="75"/>
    </location>
</feature>
<dbReference type="PROSITE" id="PS00463">
    <property type="entry name" value="ZN2_CY6_FUNGAL_1"/>
    <property type="match status" value="1"/>
</dbReference>
<organism evidence="5 6">
    <name type="scientific">Thelonectria olida</name>
    <dbReference type="NCBI Taxonomy" id="1576542"/>
    <lineage>
        <taxon>Eukaryota</taxon>
        <taxon>Fungi</taxon>
        <taxon>Dikarya</taxon>
        <taxon>Ascomycota</taxon>
        <taxon>Pezizomycotina</taxon>
        <taxon>Sordariomycetes</taxon>
        <taxon>Hypocreomycetidae</taxon>
        <taxon>Hypocreales</taxon>
        <taxon>Nectriaceae</taxon>
        <taxon>Thelonectria</taxon>
    </lineage>
</organism>
<evidence type="ECO:0000256" key="1">
    <source>
        <dbReference type="ARBA" id="ARBA00004123"/>
    </source>
</evidence>
<dbReference type="GO" id="GO:0045944">
    <property type="term" value="P:positive regulation of transcription by RNA polymerase II"/>
    <property type="evidence" value="ECO:0007669"/>
    <property type="project" value="TreeGrafter"/>
</dbReference>
<dbReference type="PROSITE" id="PS50048">
    <property type="entry name" value="ZN2_CY6_FUNGAL_2"/>
    <property type="match status" value="1"/>
</dbReference>
<keyword evidence="6" id="KW-1185">Reference proteome</keyword>
<dbReference type="GO" id="GO:0000981">
    <property type="term" value="F:DNA-binding transcription factor activity, RNA polymerase II-specific"/>
    <property type="evidence" value="ECO:0007669"/>
    <property type="project" value="InterPro"/>
</dbReference>
<proteinExistence type="predicted"/>
<accession>A0A9P9AL62</accession>
<feature type="compositionally biased region" description="Polar residues" evidence="3">
    <location>
        <begin position="58"/>
        <end position="75"/>
    </location>
</feature>
<dbReference type="EMBL" id="JAGPYM010000021">
    <property type="protein sequence ID" value="KAH6884185.1"/>
    <property type="molecule type" value="Genomic_DNA"/>
</dbReference>
<feature type="domain" description="Zn(2)-C6 fungal-type" evidence="4">
    <location>
        <begin position="10"/>
        <end position="38"/>
    </location>
</feature>
<dbReference type="OrthoDB" id="4835445at2759"/>
<evidence type="ECO:0000313" key="6">
    <source>
        <dbReference type="Proteomes" id="UP000777438"/>
    </source>
</evidence>
<comment type="subcellular location">
    <subcellularLocation>
        <location evidence="1">Nucleus</location>
    </subcellularLocation>
</comment>
<dbReference type="Pfam" id="PF11951">
    <property type="entry name" value="Fungal_trans_2"/>
    <property type="match status" value="1"/>
</dbReference>
<gene>
    <name evidence="5" type="ORF">B0T10DRAFT_551089</name>
</gene>
<evidence type="ECO:0000256" key="3">
    <source>
        <dbReference type="SAM" id="MobiDB-lite"/>
    </source>
</evidence>
<dbReference type="GO" id="GO:0008270">
    <property type="term" value="F:zinc ion binding"/>
    <property type="evidence" value="ECO:0007669"/>
    <property type="project" value="InterPro"/>
</dbReference>
<dbReference type="SUPFAM" id="SSF57701">
    <property type="entry name" value="Zn2/Cys6 DNA-binding domain"/>
    <property type="match status" value="1"/>
</dbReference>
<dbReference type="CDD" id="cd00067">
    <property type="entry name" value="GAL4"/>
    <property type="match status" value="1"/>
</dbReference>
<name>A0A9P9AL62_9HYPO</name>
<sequence length="691" mass="77543">MRRISRSRGGCARCKSQHMKCDEERPACGRCVRAKAQCPGYQKAIRWSRKHEFLSENEPAQQETQLPSPTRSSVIPTEAGSLLSITEEDITGFASDLISHKNYDGMGESELNVNDWLGDLVSFGFPKPPSELGSSQHITVDEHASQSTIWLRPANEVDFGSNPQTNLAEDDGNLLQLDKASIKETEEQPDITKGAISSPVAASILPGLTDTSTLLSDFYFQETAGIFSVYDGGMNPFRSLVARLWTQSRAIFCAMQSMAATGLESLYPFLGPIGKQHRQETVDILMANEDCDETSLLALLMIGASSSWHDPTDSGVSLFNSFQNRMQRAIAREYFLENSNNYRFFDESLVYWQMLLSFVVDDFKMGSYQMWANPLLGPVQGPSIDMQAPHPWTGVGHEVQKILCDIGRLVRSQRQQARLPVTITQGHVDRLQNSIIKAFELEGRLLQLSLPSEDRIINPEDGNTPVQHLVTLAQVYRLVGLLQIYRIFPDILWQRLQSSPSELGPDLRSFFQLVCRHVTPWDTDRGHSTQNLARQDLGSWLTMFALNILNLFQQMPVESGTRAFQPFLLVACGSELRVPPRARTAEQESFHPQHAPKCPEMASSSDFVPEISLRAVEILRARGMVLGRLETLSHLLPPKPHKQCIFVVKEIWRKMDALSSAVPRGEFPVGSQDSVFWMDIMIENGWETIMG</sequence>
<dbReference type="Pfam" id="PF00172">
    <property type="entry name" value="Zn_clus"/>
    <property type="match status" value="1"/>
</dbReference>
<dbReference type="Proteomes" id="UP000777438">
    <property type="component" value="Unassembled WGS sequence"/>
</dbReference>
<evidence type="ECO:0000256" key="2">
    <source>
        <dbReference type="ARBA" id="ARBA00023242"/>
    </source>
</evidence>
<reference evidence="5 6" key="1">
    <citation type="journal article" date="2021" name="Nat. Commun.">
        <title>Genetic determinants of endophytism in the Arabidopsis root mycobiome.</title>
        <authorList>
            <person name="Mesny F."/>
            <person name="Miyauchi S."/>
            <person name="Thiergart T."/>
            <person name="Pickel B."/>
            <person name="Atanasova L."/>
            <person name="Karlsson M."/>
            <person name="Huettel B."/>
            <person name="Barry K.W."/>
            <person name="Haridas S."/>
            <person name="Chen C."/>
            <person name="Bauer D."/>
            <person name="Andreopoulos W."/>
            <person name="Pangilinan J."/>
            <person name="LaButti K."/>
            <person name="Riley R."/>
            <person name="Lipzen A."/>
            <person name="Clum A."/>
            <person name="Drula E."/>
            <person name="Henrissat B."/>
            <person name="Kohler A."/>
            <person name="Grigoriev I.V."/>
            <person name="Martin F.M."/>
            <person name="Hacquard S."/>
        </authorList>
    </citation>
    <scope>NUCLEOTIDE SEQUENCE [LARGE SCALE GENOMIC DNA]</scope>
    <source>
        <strain evidence="5 6">MPI-CAGE-CH-0241</strain>
    </source>
</reference>
<dbReference type="InterPro" id="IPR036864">
    <property type="entry name" value="Zn2-C6_fun-type_DNA-bd_sf"/>
</dbReference>